<evidence type="ECO:0000256" key="7">
    <source>
        <dbReference type="ARBA" id="ARBA00022927"/>
    </source>
</evidence>
<dbReference type="InterPro" id="IPR023229">
    <property type="entry name" value="T2SS_M_periplasmic_sf"/>
</dbReference>
<comment type="function">
    <text evidence="10">Inner membrane component of the type II secretion system required for the energy-dependent secretion of extracellular factors such as proteases and toxins from the periplasm.</text>
</comment>
<keyword evidence="8 11" id="KW-1133">Transmembrane helix</keyword>
<keyword evidence="7 10" id="KW-0653">Protein transport</keyword>
<dbReference type="Gene3D" id="3.30.1360.100">
    <property type="entry name" value="General secretion pathway protein M, EpsM"/>
    <property type="match status" value="1"/>
</dbReference>
<evidence type="ECO:0000256" key="6">
    <source>
        <dbReference type="ARBA" id="ARBA00022692"/>
    </source>
</evidence>
<dbReference type="SUPFAM" id="SSF103054">
    <property type="entry name" value="General secretion pathway protein M, EpsM"/>
    <property type="match status" value="1"/>
</dbReference>
<organism evidence="12 13">
    <name type="scientific">Vibrio rumoiensis</name>
    <dbReference type="NCBI Taxonomy" id="76258"/>
    <lineage>
        <taxon>Bacteria</taxon>
        <taxon>Pseudomonadati</taxon>
        <taxon>Pseudomonadota</taxon>
        <taxon>Gammaproteobacteria</taxon>
        <taxon>Vibrionales</taxon>
        <taxon>Vibrionaceae</taxon>
        <taxon>Vibrio</taxon>
    </lineage>
</organism>
<evidence type="ECO:0000256" key="10">
    <source>
        <dbReference type="PIRNR" id="PIRNR006291"/>
    </source>
</evidence>
<dbReference type="RefSeq" id="WP_394607105.1">
    <property type="nucleotide sequence ID" value="NZ_JBIHSJ010000001.1"/>
</dbReference>
<proteinExistence type="inferred from homology"/>
<evidence type="ECO:0000256" key="3">
    <source>
        <dbReference type="ARBA" id="ARBA00022448"/>
    </source>
</evidence>
<comment type="similarity">
    <text evidence="2 10">Belongs to the GSP M family.</text>
</comment>
<keyword evidence="6 11" id="KW-0812">Transmembrane</keyword>
<reference evidence="12 13" key="1">
    <citation type="submission" date="2024-10" db="EMBL/GenBank/DDBJ databases">
        <authorList>
            <person name="Yibar A."/>
            <person name="Saticioglu I.B."/>
            <person name="Duman M."/>
            <person name="Ajmi N."/>
            <person name="Gurler F."/>
            <person name="Ay H."/>
            <person name="Onuk E."/>
            <person name="Guler S."/>
            <person name="Romalde J.L."/>
        </authorList>
    </citation>
    <scope>NUCLEOTIDE SEQUENCE [LARGE SCALE GENOMIC DNA]</scope>
    <source>
        <strain evidence="12 13">14-MA-B</strain>
    </source>
</reference>
<evidence type="ECO:0000256" key="2">
    <source>
        <dbReference type="ARBA" id="ARBA00010637"/>
    </source>
</evidence>
<keyword evidence="9 10" id="KW-0472">Membrane</keyword>
<name>A0ABW7IRG5_9VIBR</name>
<evidence type="ECO:0000256" key="8">
    <source>
        <dbReference type="ARBA" id="ARBA00022989"/>
    </source>
</evidence>
<evidence type="ECO:0000256" key="11">
    <source>
        <dbReference type="SAM" id="Phobius"/>
    </source>
</evidence>
<evidence type="ECO:0000256" key="1">
    <source>
        <dbReference type="ARBA" id="ARBA00004377"/>
    </source>
</evidence>
<sequence>MNDKLAALMAPLQRWWNSISSREQRLVLVCGGLFAVGFLYWGILQPLSARTEQAQMRLNSEKQLLSWVTQSADSIVTLRAQTGTKGVQRSQPLNQVVSSTASRFNIELIRMQPRDDMLQVWIQPVPFNTLINWLAQLRDQYGLQVLFLDINRADKAGMVEVNRLQFQRG</sequence>
<dbReference type="Pfam" id="PF04612">
    <property type="entry name" value="T2SSM"/>
    <property type="match status" value="1"/>
</dbReference>
<gene>
    <name evidence="12" type="ORF">ACGRQ9_01265</name>
</gene>
<keyword evidence="4 10" id="KW-1003">Cell membrane</keyword>
<comment type="subcellular location">
    <subcellularLocation>
        <location evidence="1">Cell inner membrane</location>
        <topology evidence="1">Single-pass membrane protein</topology>
    </subcellularLocation>
</comment>
<comment type="caution">
    <text evidence="12">The sequence shown here is derived from an EMBL/GenBank/DDBJ whole genome shotgun (WGS) entry which is preliminary data.</text>
</comment>
<evidence type="ECO:0000256" key="9">
    <source>
        <dbReference type="ARBA" id="ARBA00023136"/>
    </source>
</evidence>
<feature type="transmembrane region" description="Helical" evidence="11">
    <location>
        <begin position="26"/>
        <end position="44"/>
    </location>
</feature>
<evidence type="ECO:0000313" key="12">
    <source>
        <dbReference type="EMBL" id="MFH0264173.1"/>
    </source>
</evidence>
<keyword evidence="5 10" id="KW-0997">Cell inner membrane</keyword>
<evidence type="ECO:0000256" key="4">
    <source>
        <dbReference type="ARBA" id="ARBA00022475"/>
    </source>
</evidence>
<dbReference type="PIRSF" id="PIRSF006291">
    <property type="entry name" value="GspM"/>
    <property type="match status" value="1"/>
</dbReference>
<dbReference type="InterPro" id="IPR007690">
    <property type="entry name" value="T2SS_GspM"/>
</dbReference>
<protein>
    <recommendedName>
        <fullName evidence="10">Type II secretion system protein M</fullName>
        <shortName evidence="10">T2SS protein M</shortName>
    </recommendedName>
    <alternativeName>
        <fullName evidence="10">General secretion pathway protein M</fullName>
    </alternativeName>
</protein>
<keyword evidence="13" id="KW-1185">Reference proteome</keyword>
<dbReference type="Proteomes" id="UP001607151">
    <property type="component" value="Unassembled WGS sequence"/>
</dbReference>
<keyword evidence="3 10" id="KW-0813">Transport</keyword>
<accession>A0ABW7IRG5</accession>
<dbReference type="EMBL" id="JBIHSN010000002">
    <property type="protein sequence ID" value="MFH0264173.1"/>
    <property type="molecule type" value="Genomic_DNA"/>
</dbReference>
<evidence type="ECO:0000256" key="5">
    <source>
        <dbReference type="ARBA" id="ARBA00022519"/>
    </source>
</evidence>
<evidence type="ECO:0000313" key="13">
    <source>
        <dbReference type="Proteomes" id="UP001607151"/>
    </source>
</evidence>